<evidence type="ECO:0000313" key="2">
    <source>
        <dbReference type="Proteomes" id="UP000032534"/>
    </source>
</evidence>
<dbReference type="PATRIC" id="fig|159743.3.peg.6243"/>
<proteinExistence type="predicted"/>
<gene>
    <name evidence="1" type="ORF">QD47_27975</name>
</gene>
<evidence type="ECO:0000313" key="1">
    <source>
        <dbReference type="EMBL" id="KJD42476.1"/>
    </source>
</evidence>
<dbReference type="OrthoDB" id="9954841at2"/>
<name>A0A0D7WTH2_9BACL</name>
<protein>
    <submittedName>
        <fullName evidence="1">Uncharacterized protein</fullName>
    </submittedName>
</protein>
<accession>A0A0D7WTH2</accession>
<comment type="caution">
    <text evidence="1">The sequence shown here is derived from an EMBL/GenBank/DDBJ whole genome shotgun (WGS) entry which is preliminary data.</text>
</comment>
<dbReference type="AlphaFoldDB" id="A0A0D7WTH2"/>
<keyword evidence="2" id="KW-1185">Reference proteome</keyword>
<dbReference type="Proteomes" id="UP000032534">
    <property type="component" value="Unassembled WGS sequence"/>
</dbReference>
<reference evidence="1 2" key="1">
    <citation type="submission" date="2014-11" db="EMBL/GenBank/DDBJ databases">
        <title>Draft Genome Sequences of Paenibacillus polymyxa NRRL B-30509 and Paenibacillus terrae NRRL B-30644, Strains from a Poultry Environment that Produce Tridecaptin A and Paenicidins.</title>
        <authorList>
            <person name="van Belkum M.J."/>
            <person name="Lohans C.T."/>
            <person name="Vederas J.C."/>
        </authorList>
    </citation>
    <scope>NUCLEOTIDE SEQUENCE [LARGE SCALE GENOMIC DNA]</scope>
    <source>
        <strain evidence="1 2">NRRL B-30644</strain>
    </source>
</reference>
<sequence>MNHTIDLSKFPKIAEQVLQSGVQDRQNHIIWTKLSRTETALALAELSLFCRASVSSNITARKRAKFALNYYRTTVGKKIHPFAVSQALEDLGLSKKRMQELVNKQLEQLRTVE</sequence>
<dbReference type="RefSeq" id="WP_044649199.1">
    <property type="nucleotide sequence ID" value="NZ_JTHP01000118.1"/>
</dbReference>
<organism evidence="1 2">
    <name type="scientific">Paenibacillus terrae</name>
    <dbReference type="NCBI Taxonomy" id="159743"/>
    <lineage>
        <taxon>Bacteria</taxon>
        <taxon>Bacillati</taxon>
        <taxon>Bacillota</taxon>
        <taxon>Bacilli</taxon>
        <taxon>Bacillales</taxon>
        <taxon>Paenibacillaceae</taxon>
        <taxon>Paenibacillus</taxon>
    </lineage>
</organism>
<dbReference type="EMBL" id="JTHP01000118">
    <property type="protein sequence ID" value="KJD42476.1"/>
    <property type="molecule type" value="Genomic_DNA"/>
</dbReference>